<keyword evidence="3" id="KW-0805">Transcription regulation</keyword>
<sequence length="319" mass="36262">MSKKPPDMAWVEELQPELTAYCYRMLGCVFDAEDAVQDTMLRAWKGWDSFRNESSPKTWIYRIATNVCLDKVRGSKRRVIPIDFSEPVSTVRVPTETLPLTDWIWPVPDNMIDPVDVTIRKDTIRLAFIAALQTLPPRQRAVLILQDVYRWSASHTARVLETSIASVNSALQRARRTLNRANLKSEALNDVDAEVNQGLIDRYVDAFERSDIDALIELFHEDGSISMPPFVMWISGRANLAAFYELTRSHCAGSRLLPTRVNGIVALAQYARGQSNEQLAPWGIHVPEIRDNRINHVHTFIHPAIYSRLGLPTKLDITI</sequence>
<gene>
    <name evidence="10" type="ORF">QYB97_02475</name>
</gene>
<proteinExistence type="inferred from homology"/>
<keyword evidence="5" id="KW-0804">Transcription</keyword>
<dbReference type="EMBL" id="JAUHTR010000001">
    <property type="protein sequence ID" value="MDN4523316.1"/>
    <property type="molecule type" value="Genomic_DNA"/>
</dbReference>
<dbReference type="RefSeq" id="WP_301164365.1">
    <property type="nucleotide sequence ID" value="NZ_JAUHTR010000001.1"/>
</dbReference>
<dbReference type="SUPFAM" id="SSF54427">
    <property type="entry name" value="NTF2-like"/>
    <property type="match status" value="1"/>
</dbReference>
<feature type="domain" description="SnoaL-like" evidence="9">
    <location>
        <begin position="201"/>
        <end position="294"/>
    </location>
</feature>
<organism evidence="10 11">
    <name type="scientific">Fictibacillus fluitans</name>
    <dbReference type="NCBI Taxonomy" id="3058422"/>
    <lineage>
        <taxon>Bacteria</taxon>
        <taxon>Bacillati</taxon>
        <taxon>Bacillota</taxon>
        <taxon>Bacilli</taxon>
        <taxon>Bacillales</taxon>
        <taxon>Fictibacillaceae</taxon>
        <taxon>Fictibacillus</taxon>
    </lineage>
</organism>
<dbReference type="Gene3D" id="3.10.450.50">
    <property type="match status" value="1"/>
</dbReference>
<keyword evidence="11" id="KW-1185">Reference proteome</keyword>
<dbReference type="SUPFAM" id="SSF88946">
    <property type="entry name" value="Sigma2 domain of RNA polymerase sigma factors"/>
    <property type="match status" value="1"/>
</dbReference>
<dbReference type="InterPro" id="IPR013249">
    <property type="entry name" value="RNA_pol_sigma70_r4_t2"/>
</dbReference>
<keyword evidence="6" id="KW-0175">Coiled coil</keyword>
<evidence type="ECO:0000256" key="4">
    <source>
        <dbReference type="ARBA" id="ARBA00023082"/>
    </source>
</evidence>
<evidence type="ECO:0000313" key="11">
    <source>
        <dbReference type="Proteomes" id="UP001172721"/>
    </source>
</evidence>
<feature type="domain" description="RNA polymerase sigma-70 region 2" evidence="7">
    <location>
        <begin position="11"/>
        <end position="77"/>
    </location>
</feature>
<feature type="coiled-coil region" evidence="6">
    <location>
        <begin position="164"/>
        <end position="191"/>
    </location>
</feature>
<dbReference type="InterPro" id="IPR014305">
    <property type="entry name" value="RNA_pol_sigma-G_actinobac"/>
</dbReference>
<evidence type="ECO:0000256" key="2">
    <source>
        <dbReference type="ARBA" id="ARBA00011344"/>
    </source>
</evidence>
<dbReference type="InterPro" id="IPR039425">
    <property type="entry name" value="RNA_pol_sigma-70-like"/>
</dbReference>
<reference evidence="10" key="1">
    <citation type="submission" date="2023-07" db="EMBL/GenBank/DDBJ databases">
        <title>Fictibacillus sp. isolated from freshwater pond.</title>
        <authorList>
            <person name="Kirdat K."/>
            <person name="Bhat A."/>
            <person name="Mourya A."/>
            <person name="Yadav A."/>
        </authorList>
    </citation>
    <scope>NUCLEOTIDE SEQUENCE</scope>
    <source>
        <strain evidence="10">NE201</strain>
    </source>
</reference>
<dbReference type="Gene3D" id="1.10.10.10">
    <property type="entry name" value="Winged helix-like DNA-binding domain superfamily/Winged helix DNA-binding domain"/>
    <property type="match status" value="1"/>
</dbReference>
<protein>
    <submittedName>
        <fullName evidence="10">Sigma-70 family RNA polymerase sigma factor</fullName>
    </submittedName>
</protein>
<name>A0ABT8HRF2_9BACL</name>
<dbReference type="CDD" id="cd06171">
    <property type="entry name" value="Sigma70_r4"/>
    <property type="match status" value="1"/>
</dbReference>
<dbReference type="Proteomes" id="UP001172721">
    <property type="component" value="Unassembled WGS sequence"/>
</dbReference>
<accession>A0ABT8HRF2</accession>
<evidence type="ECO:0000259" key="9">
    <source>
        <dbReference type="Pfam" id="PF12680"/>
    </source>
</evidence>
<evidence type="ECO:0000259" key="7">
    <source>
        <dbReference type="Pfam" id="PF04542"/>
    </source>
</evidence>
<evidence type="ECO:0000313" key="10">
    <source>
        <dbReference type="EMBL" id="MDN4523316.1"/>
    </source>
</evidence>
<evidence type="ECO:0000256" key="3">
    <source>
        <dbReference type="ARBA" id="ARBA00023015"/>
    </source>
</evidence>
<dbReference type="NCBIfam" id="TIGR02937">
    <property type="entry name" value="sigma70-ECF"/>
    <property type="match status" value="1"/>
</dbReference>
<dbReference type="InterPro" id="IPR032710">
    <property type="entry name" value="NTF2-like_dom_sf"/>
</dbReference>
<feature type="domain" description="RNA polymerase sigma factor 70 region 4 type 2" evidence="8">
    <location>
        <begin position="126"/>
        <end position="178"/>
    </location>
</feature>
<evidence type="ECO:0000259" key="8">
    <source>
        <dbReference type="Pfam" id="PF08281"/>
    </source>
</evidence>
<evidence type="ECO:0000256" key="1">
    <source>
        <dbReference type="ARBA" id="ARBA00010641"/>
    </source>
</evidence>
<comment type="caution">
    <text evidence="10">The sequence shown here is derived from an EMBL/GenBank/DDBJ whole genome shotgun (WGS) entry which is preliminary data.</text>
</comment>
<dbReference type="InterPro" id="IPR037401">
    <property type="entry name" value="SnoaL-like"/>
</dbReference>
<keyword evidence="4" id="KW-0731">Sigma factor</keyword>
<dbReference type="Pfam" id="PF12680">
    <property type="entry name" value="SnoaL_2"/>
    <property type="match status" value="1"/>
</dbReference>
<dbReference type="InterPro" id="IPR013325">
    <property type="entry name" value="RNA_pol_sigma_r2"/>
</dbReference>
<evidence type="ECO:0000256" key="6">
    <source>
        <dbReference type="SAM" id="Coils"/>
    </source>
</evidence>
<dbReference type="NCBIfam" id="TIGR02960">
    <property type="entry name" value="SigX5"/>
    <property type="match status" value="1"/>
</dbReference>
<dbReference type="Pfam" id="PF08281">
    <property type="entry name" value="Sigma70_r4_2"/>
    <property type="match status" value="1"/>
</dbReference>
<dbReference type="Pfam" id="PF04542">
    <property type="entry name" value="Sigma70_r2"/>
    <property type="match status" value="1"/>
</dbReference>
<dbReference type="InterPro" id="IPR007627">
    <property type="entry name" value="RNA_pol_sigma70_r2"/>
</dbReference>
<comment type="subunit">
    <text evidence="2">Interacts transiently with the RNA polymerase catalytic core formed by RpoA, RpoB, RpoC and RpoZ (2 alpha, 1 beta, 1 beta' and 1 omega subunit) to form the RNA polymerase holoenzyme that can initiate transcription.</text>
</comment>
<dbReference type="NCBIfam" id="NF006089">
    <property type="entry name" value="PRK08241.1"/>
    <property type="match status" value="1"/>
</dbReference>
<dbReference type="Gene3D" id="1.10.1740.10">
    <property type="match status" value="1"/>
</dbReference>
<dbReference type="InterPro" id="IPR013324">
    <property type="entry name" value="RNA_pol_sigma_r3/r4-like"/>
</dbReference>
<dbReference type="PANTHER" id="PTHR43133:SF65">
    <property type="entry name" value="ECF RNA POLYMERASE SIGMA FACTOR SIGG"/>
    <property type="match status" value="1"/>
</dbReference>
<comment type="similarity">
    <text evidence="1">Belongs to the sigma-70 factor family. ECF subfamily.</text>
</comment>
<dbReference type="InterPro" id="IPR036388">
    <property type="entry name" value="WH-like_DNA-bd_sf"/>
</dbReference>
<dbReference type="PANTHER" id="PTHR43133">
    <property type="entry name" value="RNA POLYMERASE ECF-TYPE SIGMA FACTO"/>
    <property type="match status" value="1"/>
</dbReference>
<dbReference type="InterPro" id="IPR014284">
    <property type="entry name" value="RNA_pol_sigma-70_dom"/>
</dbReference>
<evidence type="ECO:0000256" key="5">
    <source>
        <dbReference type="ARBA" id="ARBA00023163"/>
    </source>
</evidence>
<dbReference type="SUPFAM" id="SSF88659">
    <property type="entry name" value="Sigma3 and sigma4 domains of RNA polymerase sigma factors"/>
    <property type="match status" value="1"/>
</dbReference>